<dbReference type="PANTHER" id="PTHR46082:SF6">
    <property type="entry name" value="AAA+ ATPASE DOMAIN-CONTAINING PROTEIN-RELATED"/>
    <property type="match status" value="1"/>
</dbReference>
<dbReference type="InterPro" id="IPR053137">
    <property type="entry name" value="NLR-like"/>
</dbReference>
<feature type="compositionally biased region" description="Polar residues" evidence="1">
    <location>
        <begin position="185"/>
        <end position="212"/>
    </location>
</feature>
<name>A0A7C8I2I5_9PLEO</name>
<dbReference type="OrthoDB" id="20872at2759"/>
<dbReference type="SUPFAM" id="SSF52540">
    <property type="entry name" value="P-loop containing nucleoside triphosphate hydrolases"/>
    <property type="match status" value="1"/>
</dbReference>
<dbReference type="Pfam" id="PF13424">
    <property type="entry name" value="TPR_12"/>
    <property type="match status" value="3"/>
</dbReference>
<dbReference type="InterPro" id="IPR027417">
    <property type="entry name" value="P-loop_NTPase"/>
</dbReference>
<feature type="region of interest" description="Disordered" evidence="1">
    <location>
        <begin position="185"/>
        <end position="227"/>
    </location>
</feature>
<dbReference type="NCBIfam" id="NF040586">
    <property type="entry name" value="FxSxx_TPR"/>
    <property type="match status" value="1"/>
</dbReference>
<dbReference type="Proteomes" id="UP000481861">
    <property type="component" value="Unassembled WGS sequence"/>
</dbReference>
<protein>
    <submittedName>
        <fullName evidence="4">Uncharacterized protein</fullName>
    </submittedName>
</protein>
<feature type="domain" description="NACHT-NTPase and P-loop NTPases N-terminal" evidence="2">
    <location>
        <begin position="13"/>
        <end position="136"/>
    </location>
</feature>
<evidence type="ECO:0000259" key="3">
    <source>
        <dbReference type="Pfam" id="PF25000"/>
    </source>
</evidence>
<evidence type="ECO:0000256" key="1">
    <source>
        <dbReference type="SAM" id="MobiDB-lite"/>
    </source>
</evidence>
<dbReference type="Pfam" id="PF13374">
    <property type="entry name" value="TPR_10"/>
    <property type="match status" value="1"/>
</dbReference>
<dbReference type="SMART" id="SM00028">
    <property type="entry name" value="TPR"/>
    <property type="match status" value="5"/>
</dbReference>
<dbReference type="PANTHER" id="PTHR46082">
    <property type="entry name" value="ATP/GTP-BINDING PROTEIN-RELATED"/>
    <property type="match status" value="1"/>
</dbReference>
<dbReference type="Pfam" id="PF17107">
    <property type="entry name" value="SesA"/>
    <property type="match status" value="1"/>
</dbReference>
<dbReference type="InterPro" id="IPR031352">
    <property type="entry name" value="SesA"/>
</dbReference>
<evidence type="ECO:0000259" key="2">
    <source>
        <dbReference type="Pfam" id="PF17107"/>
    </source>
</evidence>
<dbReference type="EMBL" id="JAADJZ010000017">
    <property type="protein sequence ID" value="KAF2869157.1"/>
    <property type="molecule type" value="Genomic_DNA"/>
</dbReference>
<dbReference type="InterPro" id="IPR011990">
    <property type="entry name" value="TPR-like_helical_dom_sf"/>
</dbReference>
<accession>A0A7C8I2I5</accession>
<reference evidence="4 5" key="1">
    <citation type="submission" date="2020-01" db="EMBL/GenBank/DDBJ databases">
        <authorList>
            <consortium name="DOE Joint Genome Institute"/>
            <person name="Haridas S."/>
            <person name="Albert R."/>
            <person name="Binder M."/>
            <person name="Bloem J."/>
            <person name="Labutti K."/>
            <person name="Salamov A."/>
            <person name="Andreopoulos B."/>
            <person name="Baker S.E."/>
            <person name="Barry K."/>
            <person name="Bills G."/>
            <person name="Bluhm B.H."/>
            <person name="Cannon C."/>
            <person name="Castanera R."/>
            <person name="Culley D.E."/>
            <person name="Daum C."/>
            <person name="Ezra D."/>
            <person name="Gonzalez J.B."/>
            <person name="Henrissat B."/>
            <person name="Kuo A."/>
            <person name="Liang C."/>
            <person name="Lipzen A."/>
            <person name="Lutzoni F."/>
            <person name="Magnuson J."/>
            <person name="Mondo S."/>
            <person name="Nolan M."/>
            <person name="Ohm R."/>
            <person name="Pangilinan J."/>
            <person name="Park H.-J.H."/>
            <person name="Ramirez L."/>
            <person name="Alfaro M."/>
            <person name="Sun H."/>
            <person name="Tritt A."/>
            <person name="Yoshinaga Y."/>
            <person name="Zwiers L.-H.L."/>
            <person name="Turgeon B.G."/>
            <person name="Goodwin S.B."/>
            <person name="Spatafora J.W."/>
            <person name="Crous P.W."/>
            <person name="Grigoriev I.V."/>
        </authorList>
    </citation>
    <scope>NUCLEOTIDE SEQUENCE [LARGE SCALE GENOMIC DNA]</scope>
    <source>
        <strain evidence="4 5">CBS 611.86</strain>
    </source>
</reference>
<dbReference type="InterPro" id="IPR056681">
    <property type="entry name" value="DUF7779"/>
</dbReference>
<dbReference type="AlphaFoldDB" id="A0A7C8I2I5"/>
<evidence type="ECO:0000313" key="4">
    <source>
        <dbReference type="EMBL" id="KAF2869157.1"/>
    </source>
</evidence>
<dbReference type="Gene3D" id="1.25.40.10">
    <property type="entry name" value="Tetratricopeptide repeat domain"/>
    <property type="match status" value="2"/>
</dbReference>
<gene>
    <name evidence="4" type="ORF">BDV95DRAFT_525350</name>
</gene>
<proteinExistence type="predicted"/>
<dbReference type="InterPro" id="IPR019734">
    <property type="entry name" value="TPR_rpt"/>
</dbReference>
<dbReference type="Gene3D" id="3.40.50.300">
    <property type="entry name" value="P-loop containing nucleotide triphosphate hydrolases"/>
    <property type="match status" value="1"/>
</dbReference>
<feature type="domain" description="DUF7779" evidence="3">
    <location>
        <begin position="524"/>
        <end position="597"/>
    </location>
</feature>
<organism evidence="4 5">
    <name type="scientific">Massariosphaeria phaeospora</name>
    <dbReference type="NCBI Taxonomy" id="100035"/>
    <lineage>
        <taxon>Eukaryota</taxon>
        <taxon>Fungi</taxon>
        <taxon>Dikarya</taxon>
        <taxon>Ascomycota</taxon>
        <taxon>Pezizomycotina</taxon>
        <taxon>Dothideomycetes</taxon>
        <taxon>Pleosporomycetidae</taxon>
        <taxon>Pleosporales</taxon>
        <taxon>Pleosporales incertae sedis</taxon>
        <taxon>Massariosphaeria</taxon>
    </lineage>
</organism>
<feature type="region of interest" description="Disordered" evidence="1">
    <location>
        <begin position="350"/>
        <end position="384"/>
    </location>
</feature>
<keyword evidence="5" id="KW-1185">Reference proteome</keyword>
<feature type="compositionally biased region" description="Low complexity" evidence="1">
    <location>
        <begin position="351"/>
        <end position="361"/>
    </location>
</feature>
<evidence type="ECO:0000313" key="5">
    <source>
        <dbReference type="Proteomes" id="UP000481861"/>
    </source>
</evidence>
<dbReference type="SUPFAM" id="SSF48452">
    <property type="entry name" value="TPR-like"/>
    <property type="match status" value="3"/>
</dbReference>
<dbReference type="Pfam" id="PF25000">
    <property type="entry name" value="DUF7779"/>
    <property type="match status" value="1"/>
</dbReference>
<comment type="caution">
    <text evidence="4">The sequence shown here is derived from an EMBL/GenBank/DDBJ whole genome shotgun (WGS) entry which is preliminary data.</text>
</comment>
<sequence>MSGAEAITAIQLIGACLDIADTIINIKHAVHDARGLPVKLRELLDKLPAIQDLLESAQKSFEEGRIAGDTSASAQPILEHCKAALADLRDIFKKACPLDRENRAKRIWRGTKTVFFGRDSQIQKLLVDIQADLELLEQKEIYVIGDKLDALKQVTEALANGEDGKYSHTGAGNIFANEGGSPTNNVVGGSYNRQINNVGPYNEGPSTHNYTHLPQERPETPPKPSFNVPFCRDPDFVDRGTLLDQLRKRCAAPASRVALVGLGGVGKSQLAIEHCYRTAEQSPETWVFWAHASNPARLEQSFREITDDVKIRGRKDAQADVFKLVYDWLRNEKNGRWLLVLDNADDAAVLSPPSSNSQPSPTDGCANDSGGGVSTSTSTSGLQRHLSRYLPPSRYGSVLVTSRTRRAAIQIVEDSDVIPIEPMHDAAAYALLYKKLGDKVDKSDGIAELAAALEYMPLALVQAAAYIRERAPRSSVRQYLAEYRENDSRKTSLLNQAAGHLRRDETASNSVLLTWQISFDHIRRSQRSAAELLSLMSFFDRQGIQEALLRNPSGTTEDDGFEDDVLTLRDYSFITVTKEANTFEMHNLVQLATRTWLGNQGQLDRWRERFISNLCAEMPAGQHEKWQKCEELLPHARAALAQRPLNKESLKEWALLLYKAAQYVWQRGRAGEAEHMSTVSMEVRREVCGEEGADTLSSMELIGQARERGGRWKEAEAMNRQTLALKETVLGREHPETLTSMSNLALVLVRQGKYEDAEAMNRQTLALSETVLGRGHPETLTSMSNLAGVLVRQGKYEDAEAMNRQTLALSKTVLGREHPSTLTSMSNLALVLVHQDKYEDAEAMNRQTLALKETVLGREHPETLTSMSNLALVLGSQGKYEDAEAMNRQTLALKETVLGREHPDTLASMSNLALVLGSQGKYEDAEAMNRQTLALSETVLGREHPDTLASIYCLAYLLAKLCCYHESLALYERACAGFYIVFGEDHPITRMCRQHYATARMDATKGHASKS</sequence>